<feature type="region of interest" description="Disordered" evidence="12">
    <location>
        <begin position="939"/>
        <end position="963"/>
    </location>
</feature>
<evidence type="ECO:0000259" key="15">
    <source>
        <dbReference type="PROSITE" id="PS50268"/>
    </source>
</evidence>
<evidence type="ECO:0000313" key="16">
    <source>
        <dbReference type="EMBL" id="CDS15936.1"/>
    </source>
</evidence>
<keyword evidence="4" id="KW-0677">Repeat</keyword>
<feature type="domain" description="Cadherin" evidence="15">
    <location>
        <begin position="635"/>
        <end position="751"/>
    </location>
</feature>
<dbReference type="OrthoDB" id="6252479at2759"/>
<dbReference type="InterPro" id="IPR020894">
    <property type="entry name" value="Cadherin_CS"/>
</dbReference>
<dbReference type="PANTHER" id="PTHR24028:SF146">
    <property type="entry name" value="CADHERIN 96CB, ISOFORM D-RELATED"/>
    <property type="match status" value="1"/>
</dbReference>
<dbReference type="InterPro" id="IPR002126">
    <property type="entry name" value="Cadherin-like_dom"/>
</dbReference>
<evidence type="ECO:0000256" key="14">
    <source>
        <dbReference type="SAM" id="SignalP"/>
    </source>
</evidence>
<feature type="domain" description="Cadherin" evidence="15">
    <location>
        <begin position="530"/>
        <end position="629"/>
    </location>
</feature>
<sequence>MFALTWTVFVIPLISCEAPYMHQFYIKENTPAGTLIGQLIVQHQKTFTSLAGQPLSEYILIHPTNGSMLAIQTIDREAICQNDESTNSSLVLHRFESPSCEVAFLVHITTNEESLLETVQLTIIDMNDNSPIFEPSSVTISVPESSPIGGLFYLPPAKDADLGKNGISSYHLSRIHSDSGPQACPSYTANDDGYFTLSMTDENTPQLRQISGLDYEKFQNLFYCLHAYDGGGLTSALLIAVEIQDVNDNSPQWVGLPYHVHLRECAQQSQQSLWKTSAELRSFLRLSGFAYDTPFRFLIQLAAIDADSKENGLIKFKVVQRKSDIQASYKVVVHGDKVYIIGQLDYETTPKFSIAVEAKDGGGLTNVTNIDVTLEDCNDNTPKITVTSLSPLPRENLSDWSYYKLTDIWISEEDGREIKLATITVSDADTGENAAVSCDIEWNNLVCTNPFSLVPLKTPAAAIRVPTVFMLLKRDGIKFDREATSRVQVTIVCADRGRPQANIARQMVDIGVWDINDNAPKFKHRGDIGVQENEPDGTVAGYVHASDIDFGRNAALKYSIKNCKHNVSTLSFTIDERTGKISTLRSLDRENKAVYCVTVEAVDEGDPQLSSSVDVNITVLDVNDSPPVFQGNKNESGRIVFEIPESFDQERLMERFIGQVNATDADSGANGTLEFSIKQTPGPFWHSNPPAYFRITRKGQLYVDGVLDREKQQEHEVTVVVSDTGAFHQRLTSEIGVTIRLQDQNDNSPVFTEPGALSKGPHAGPATLNTTHDVTVNSSILRICAKDNDLQENGKLNFTLRCAKYLRPYFGIGSVEEVEDNEKSVVIFAMFIVVLGLLAFLFIRDFPFKQQAVRHTSTEEREINSHPYSTCQAVPIVYAADYPQGNVSLSKFQLSVKCDATASEGDSPPPQSTLQLTSSNTSRIINGSQQDLQFREFKPPESGLNFSETEEGSIPTTENTGSNGQAMPNHITRNHMFQSPLCERSNALIVKYAAPPIYAPLHPRKAILLGNISPCQERRVMTTESADNHNYGLLPTTLVLSEINETYTALNNPTQRKQAISQAVGFNGV</sequence>
<feature type="domain" description="Cadherin" evidence="15">
    <location>
        <begin position="134"/>
        <end position="253"/>
    </location>
</feature>
<dbReference type="GO" id="GO:0005886">
    <property type="term" value="C:plasma membrane"/>
    <property type="evidence" value="ECO:0007669"/>
    <property type="project" value="InterPro"/>
</dbReference>
<dbReference type="Gene3D" id="2.60.40.60">
    <property type="entry name" value="Cadherins"/>
    <property type="match status" value="6"/>
</dbReference>
<dbReference type="FunFam" id="2.60.40.60:FF:000092">
    <property type="entry name" value="Protocadherin 8"/>
    <property type="match status" value="1"/>
</dbReference>
<keyword evidence="7 13" id="KW-1133">Transmembrane helix</keyword>
<evidence type="ECO:0000256" key="3">
    <source>
        <dbReference type="ARBA" id="ARBA00022692"/>
    </source>
</evidence>
<keyword evidence="2" id="KW-0245">EGF-like domain</keyword>
<proteinExistence type="predicted"/>
<dbReference type="GO" id="GO:0007156">
    <property type="term" value="P:homophilic cell adhesion via plasma membrane adhesion molecules"/>
    <property type="evidence" value="ECO:0007669"/>
    <property type="project" value="InterPro"/>
</dbReference>
<feature type="compositionally biased region" description="Polar residues" evidence="12">
    <location>
        <begin position="954"/>
        <end position="963"/>
    </location>
</feature>
<dbReference type="PROSITE" id="PS50268">
    <property type="entry name" value="CADHERIN_2"/>
    <property type="match status" value="6"/>
</dbReference>
<reference evidence="18" key="3">
    <citation type="submission" date="2020-10" db="UniProtKB">
        <authorList>
            <consortium name="WormBaseParasite"/>
        </authorList>
    </citation>
    <scope>IDENTIFICATION</scope>
</reference>
<dbReference type="Proteomes" id="UP000492820">
    <property type="component" value="Unassembled WGS sequence"/>
</dbReference>
<keyword evidence="5 11" id="KW-0106">Calcium</keyword>
<evidence type="ECO:0000256" key="5">
    <source>
        <dbReference type="ARBA" id="ARBA00022837"/>
    </source>
</evidence>
<evidence type="ECO:0000313" key="17">
    <source>
        <dbReference type="Proteomes" id="UP000492820"/>
    </source>
</evidence>
<evidence type="ECO:0000256" key="10">
    <source>
        <dbReference type="ARBA" id="ARBA00023180"/>
    </source>
</evidence>
<dbReference type="EMBL" id="LK028576">
    <property type="protein sequence ID" value="CDS15936.1"/>
    <property type="molecule type" value="Genomic_DNA"/>
</dbReference>
<keyword evidence="6" id="KW-0130">Cell adhesion</keyword>
<feature type="domain" description="Cadherin" evidence="15">
    <location>
        <begin position="410"/>
        <end position="522"/>
    </location>
</feature>
<evidence type="ECO:0000256" key="11">
    <source>
        <dbReference type="PROSITE-ProRule" id="PRU00043"/>
    </source>
</evidence>
<organism evidence="16">
    <name type="scientific">Echinococcus granulosus</name>
    <name type="common">Hydatid tapeworm</name>
    <dbReference type="NCBI Taxonomy" id="6210"/>
    <lineage>
        <taxon>Eukaryota</taxon>
        <taxon>Metazoa</taxon>
        <taxon>Spiralia</taxon>
        <taxon>Lophotrochozoa</taxon>
        <taxon>Platyhelminthes</taxon>
        <taxon>Cestoda</taxon>
        <taxon>Eucestoda</taxon>
        <taxon>Cyclophyllidea</taxon>
        <taxon>Taeniidae</taxon>
        <taxon>Echinococcus</taxon>
        <taxon>Echinococcus granulosus group</taxon>
    </lineage>
</organism>
<protein>
    <submittedName>
        <fullName evidence="16 18">Protocadherin gamma B1</fullName>
    </submittedName>
</protein>
<keyword evidence="3 13" id="KW-0812">Transmembrane</keyword>
<evidence type="ECO:0000256" key="8">
    <source>
        <dbReference type="ARBA" id="ARBA00023136"/>
    </source>
</evidence>
<evidence type="ECO:0000256" key="13">
    <source>
        <dbReference type="SAM" id="Phobius"/>
    </source>
</evidence>
<dbReference type="CDD" id="cd11304">
    <property type="entry name" value="Cadherin_repeat"/>
    <property type="match status" value="5"/>
</dbReference>
<reference evidence="16" key="2">
    <citation type="submission" date="2014-06" db="EMBL/GenBank/DDBJ databases">
        <authorList>
            <person name="Aslett M."/>
        </authorList>
    </citation>
    <scope>NUCLEOTIDE SEQUENCE</scope>
</reference>
<keyword evidence="8 13" id="KW-0472">Membrane</keyword>
<dbReference type="FunFam" id="2.60.40.60:FF:000039">
    <property type="entry name" value="FAT atypical cadherin 3"/>
    <property type="match status" value="1"/>
</dbReference>
<dbReference type="WBParaSite" id="EgrG_000834200">
    <property type="protein sequence ID" value="EgrG_000834200"/>
    <property type="gene ID" value="EgrG_000834200"/>
</dbReference>
<dbReference type="SUPFAM" id="SSF49313">
    <property type="entry name" value="Cadherin-like"/>
    <property type="match status" value="5"/>
</dbReference>
<dbReference type="GO" id="GO:0005509">
    <property type="term" value="F:calcium ion binding"/>
    <property type="evidence" value="ECO:0007669"/>
    <property type="project" value="UniProtKB-UniRule"/>
</dbReference>
<evidence type="ECO:0000256" key="4">
    <source>
        <dbReference type="ARBA" id="ARBA00022737"/>
    </source>
</evidence>
<name>A0A068WE58_ECHGR</name>
<reference evidence="16 17" key="1">
    <citation type="journal article" date="2013" name="Nature">
        <title>The genomes of four tapeworm species reveal adaptations to parasitism.</title>
        <authorList>
            <person name="Tsai I.J."/>
            <person name="Zarowiecki M."/>
            <person name="Holroyd N."/>
            <person name="Garciarrubio A."/>
            <person name="Sanchez-Flores A."/>
            <person name="Brooks K.L."/>
            <person name="Tracey A."/>
            <person name="Bobes R.J."/>
            <person name="Fragoso G."/>
            <person name="Sciutto E."/>
            <person name="Aslett M."/>
            <person name="Beasley H."/>
            <person name="Bennett H.M."/>
            <person name="Cai J."/>
            <person name="Camicia F."/>
            <person name="Clark R."/>
            <person name="Cucher M."/>
            <person name="De Silva N."/>
            <person name="Day T.A."/>
            <person name="Deplazes P."/>
            <person name="Estrada K."/>
            <person name="Fernandez C."/>
            <person name="Holland P.W."/>
            <person name="Hou J."/>
            <person name="Hu S."/>
            <person name="Huckvale T."/>
            <person name="Hung S.S."/>
            <person name="Kamenetzky L."/>
            <person name="Keane J.A."/>
            <person name="Kiss F."/>
            <person name="Koziol U."/>
            <person name="Lambert O."/>
            <person name="Liu K."/>
            <person name="Luo X."/>
            <person name="Luo Y."/>
            <person name="Macchiaroli N."/>
            <person name="Nichol S."/>
            <person name="Paps J."/>
            <person name="Parkinson J."/>
            <person name="Pouchkina-Stantcheva N."/>
            <person name="Riddiford N."/>
            <person name="Rosenzvit M."/>
            <person name="Salinas G."/>
            <person name="Wasmuth J.D."/>
            <person name="Zamanian M."/>
            <person name="Zheng Y."/>
            <person name="Cai X."/>
            <person name="Soberon X."/>
            <person name="Olson P.D."/>
            <person name="Laclette J.P."/>
            <person name="Brehm K."/>
            <person name="Berriman M."/>
            <person name="Garciarrubio A."/>
            <person name="Bobes R.J."/>
            <person name="Fragoso G."/>
            <person name="Sanchez-Flores A."/>
            <person name="Estrada K."/>
            <person name="Cevallos M.A."/>
            <person name="Morett E."/>
            <person name="Gonzalez V."/>
            <person name="Portillo T."/>
            <person name="Ochoa-Leyva A."/>
            <person name="Jose M.V."/>
            <person name="Sciutto E."/>
            <person name="Landa A."/>
            <person name="Jimenez L."/>
            <person name="Valdes V."/>
            <person name="Carrero J.C."/>
            <person name="Larralde C."/>
            <person name="Morales-Montor J."/>
            <person name="Limon-Lason J."/>
            <person name="Soberon X."/>
            <person name="Laclette J.P."/>
        </authorList>
    </citation>
    <scope>NUCLEOTIDE SEQUENCE [LARGE SCALE GENOMIC DNA]</scope>
</reference>
<dbReference type="InterPro" id="IPR050174">
    <property type="entry name" value="Protocadherin/Cadherin-CA"/>
</dbReference>
<feature type="domain" description="Cadherin" evidence="15">
    <location>
        <begin position="298"/>
        <end position="384"/>
    </location>
</feature>
<gene>
    <name evidence="16" type="ORF">EgrG_000834200</name>
</gene>
<dbReference type="SMART" id="SM00112">
    <property type="entry name" value="CA"/>
    <property type="match status" value="5"/>
</dbReference>
<evidence type="ECO:0000256" key="7">
    <source>
        <dbReference type="ARBA" id="ARBA00022989"/>
    </source>
</evidence>
<evidence type="ECO:0000256" key="12">
    <source>
        <dbReference type="SAM" id="MobiDB-lite"/>
    </source>
</evidence>
<keyword evidence="14" id="KW-0732">Signal</keyword>
<evidence type="ECO:0000256" key="2">
    <source>
        <dbReference type="ARBA" id="ARBA00022536"/>
    </source>
</evidence>
<feature type="region of interest" description="Disordered" evidence="12">
    <location>
        <begin position="900"/>
        <end position="920"/>
    </location>
</feature>
<dbReference type="PROSITE" id="PS00232">
    <property type="entry name" value="CADHERIN_1"/>
    <property type="match status" value="3"/>
</dbReference>
<dbReference type="InterPro" id="IPR015919">
    <property type="entry name" value="Cadherin-like_sf"/>
</dbReference>
<dbReference type="Pfam" id="PF00028">
    <property type="entry name" value="Cadherin"/>
    <property type="match status" value="3"/>
</dbReference>
<dbReference type="PANTHER" id="PTHR24028">
    <property type="entry name" value="CADHERIN-87A"/>
    <property type="match status" value="1"/>
</dbReference>
<accession>A0A068WE58</accession>
<dbReference type="AlphaFoldDB" id="A0A068WE58"/>
<feature type="domain" description="Cadherin" evidence="15">
    <location>
        <begin position="46"/>
        <end position="133"/>
    </location>
</feature>
<dbReference type="PRINTS" id="PR00205">
    <property type="entry name" value="CADHERIN"/>
</dbReference>
<comment type="subcellular location">
    <subcellularLocation>
        <location evidence="1">Membrane</location>
        <topology evidence="1">Single-pass membrane protein</topology>
    </subcellularLocation>
</comment>
<feature type="signal peptide" evidence="14">
    <location>
        <begin position="1"/>
        <end position="16"/>
    </location>
</feature>
<keyword evidence="10" id="KW-0325">Glycoprotein</keyword>
<keyword evidence="9" id="KW-1015">Disulfide bond</keyword>
<evidence type="ECO:0000256" key="6">
    <source>
        <dbReference type="ARBA" id="ARBA00022889"/>
    </source>
</evidence>
<feature type="transmembrane region" description="Helical" evidence="13">
    <location>
        <begin position="825"/>
        <end position="843"/>
    </location>
</feature>
<evidence type="ECO:0000256" key="1">
    <source>
        <dbReference type="ARBA" id="ARBA00004167"/>
    </source>
</evidence>
<evidence type="ECO:0000313" key="18">
    <source>
        <dbReference type="WBParaSite" id="EgrG_000834200"/>
    </source>
</evidence>
<feature type="chain" id="PRO_5036289621" evidence="14">
    <location>
        <begin position="17"/>
        <end position="1069"/>
    </location>
</feature>
<evidence type="ECO:0000256" key="9">
    <source>
        <dbReference type="ARBA" id="ARBA00023157"/>
    </source>
</evidence>